<gene>
    <name evidence="3" type="ORF">GCM10010390_49960</name>
</gene>
<organism evidence="3 4">
    <name type="scientific">Streptomyces mordarskii</name>
    <dbReference type="NCBI Taxonomy" id="1226758"/>
    <lineage>
        <taxon>Bacteria</taxon>
        <taxon>Bacillati</taxon>
        <taxon>Actinomycetota</taxon>
        <taxon>Actinomycetes</taxon>
        <taxon>Kitasatosporales</taxon>
        <taxon>Streptomycetaceae</taxon>
        <taxon>Streptomyces</taxon>
    </lineage>
</organism>
<feature type="chain" id="PRO_5045554305" description="DUF4352 domain-containing protein" evidence="2">
    <location>
        <begin position="22"/>
        <end position="204"/>
    </location>
</feature>
<feature type="signal peptide" evidence="2">
    <location>
        <begin position="1"/>
        <end position="21"/>
    </location>
</feature>
<reference evidence="3 4" key="1">
    <citation type="journal article" date="2019" name="Int. J. Syst. Evol. Microbiol.">
        <title>The Global Catalogue of Microorganisms (GCM) 10K type strain sequencing project: providing services to taxonomists for standard genome sequencing and annotation.</title>
        <authorList>
            <consortium name="The Broad Institute Genomics Platform"/>
            <consortium name="The Broad Institute Genome Sequencing Center for Infectious Disease"/>
            <person name="Wu L."/>
            <person name="Ma J."/>
        </authorList>
    </citation>
    <scope>NUCLEOTIDE SEQUENCE [LARGE SCALE GENOMIC DNA]</scope>
    <source>
        <strain evidence="3 4">JCM 5052</strain>
    </source>
</reference>
<evidence type="ECO:0000313" key="4">
    <source>
        <dbReference type="Proteomes" id="UP001501576"/>
    </source>
</evidence>
<name>A0ABN1DFF2_9ACTN</name>
<keyword evidence="2" id="KW-0732">Signal</keyword>
<proteinExistence type="predicted"/>
<dbReference type="EMBL" id="BAAABZ010000049">
    <property type="protein sequence ID" value="GAA0541974.1"/>
    <property type="molecule type" value="Genomic_DNA"/>
</dbReference>
<evidence type="ECO:0008006" key="5">
    <source>
        <dbReference type="Google" id="ProtNLM"/>
    </source>
</evidence>
<accession>A0ABN1DFF2</accession>
<dbReference type="Proteomes" id="UP001501576">
    <property type="component" value="Unassembled WGS sequence"/>
</dbReference>
<evidence type="ECO:0000256" key="1">
    <source>
        <dbReference type="SAM" id="MobiDB-lite"/>
    </source>
</evidence>
<sequence>MRTRMIAAVILAATLPLTACSGDDSDSSKDTTPKAAGESFDCDNPNGDQASWAEHCADKKPAPAEQASTGLAFGKSYTWPDGLRVSVVDAHVFTNYTEFEEPEKGKTDFRVRLKLTNTGKSTVKLDGLSTIIEGATNGGEAASTEFENGSNPLEGRLAPGVTVTKTDDGVLGTRYGKKIVVTVQRASENFDLEFPEFTGSMQWA</sequence>
<feature type="region of interest" description="Disordered" evidence="1">
    <location>
        <begin position="21"/>
        <end position="47"/>
    </location>
</feature>
<comment type="caution">
    <text evidence="3">The sequence shown here is derived from an EMBL/GenBank/DDBJ whole genome shotgun (WGS) entry which is preliminary data.</text>
</comment>
<keyword evidence="4" id="KW-1185">Reference proteome</keyword>
<evidence type="ECO:0000313" key="3">
    <source>
        <dbReference type="EMBL" id="GAA0541974.1"/>
    </source>
</evidence>
<protein>
    <recommendedName>
        <fullName evidence="5">DUF4352 domain-containing protein</fullName>
    </recommendedName>
</protein>
<evidence type="ECO:0000256" key="2">
    <source>
        <dbReference type="SAM" id="SignalP"/>
    </source>
</evidence>